<dbReference type="GO" id="GO:0010457">
    <property type="term" value="P:centriole-centriole cohesion"/>
    <property type="evidence" value="ECO:0007669"/>
    <property type="project" value="TreeGrafter"/>
</dbReference>
<reference evidence="1" key="1">
    <citation type="journal article" date="2023" name="Science">
        <title>Genome structures resolve the early diversification of teleost fishes.</title>
        <authorList>
            <person name="Parey E."/>
            <person name="Louis A."/>
            <person name="Montfort J."/>
            <person name="Bouchez O."/>
            <person name="Roques C."/>
            <person name="Iampietro C."/>
            <person name="Lluch J."/>
            <person name="Castinel A."/>
            <person name="Donnadieu C."/>
            <person name="Desvignes T."/>
            <person name="Floi Bucao C."/>
            <person name="Jouanno E."/>
            <person name="Wen M."/>
            <person name="Mejri S."/>
            <person name="Dirks R."/>
            <person name="Jansen H."/>
            <person name="Henkel C."/>
            <person name="Chen W.J."/>
            <person name="Zahm M."/>
            <person name="Cabau C."/>
            <person name="Klopp C."/>
            <person name="Thompson A.W."/>
            <person name="Robinson-Rechavi M."/>
            <person name="Braasch I."/>
            <person name="Lecointre G."/>
            <person name="Bobe J."/>
            <person name="Postlethwait J.H."/>
            <person name="Berthelot C."/>
            <person name="Roest Crollius H."/>
            <person name="Guiguen Y."/>
        </authorList>
    </citation>
    <scope>NUCLEOTIDE SEQUENCE</scope>
    <source>
        <strain evidence="1">WJC10195</strain>
    </source>
</reference>
<dbReference type="AlphaFoldDB" id="A0A9Q1ECB6"/>
<organism evidence="1 2">
    <name type="scientific">Synaphobranchus kaupii</name>
    <name type="common">Kaup's arrowtooth eel</name>
    <dbReference type="NCBI Taxonomy" id="118154"/>
    <lineage>
        <taxon>Eukaryota</taxon>
        <taxon>Metazoa</taxon>
        <taxon>Chordata</taxon>
        <taxon>Craniata</taxon>
        <taxon>Vertebrata</taxon>
        <taxon>Euteleostomi</taxon>
        <taxon>Actinopterygii</taxon>
        <taxon>Neopterygii</taxon>
        <taxon>Teleostei</taxon>
        <taxon>Anguilliformes</taxon>
        <taxon>Synaphobranchidae</taxon>
        <taxon>Synaphobranchus</taxon>
    </lineage>
</organism>
<accession>A0A9Q1ECB6</accession>
<dbReference type="SUPFAM" id="SSF57997">
    <property type="entry name" value="Tropomyosin"/>
    <property type="match status" value="1"/>
</dbReference>
<dbReference type="EMBL" id="JAINUF010000020">
    <property type="protein sequence ID" value="KAJ8336189.1"/>
    <property type="molecule type" value="Genomic_DNA"/>
</dbReference>
<dbReference type="GO" id="GO:0005814">
    <property type="term" value="C:centriole"/>
    <property type="evidence" value="ECO:0007669"/>
    <property type="project" value="TreeGrafter"/>
</dbReference>
<dbReference type="PANTHER" id="PTHR18957">
    <property type="entry name" value="CENTLEIN"/>
    <property type="match status" value="1"/>
</dbReference>
<name>A0A9Q1ECB6_SYNKA</name>
<gene>
    <name evidence="1" type="ORF">SKAU_G00395320</name>
</gene>
<comment type="caution">
    <text evidence="1">The sequence shown here is derived from an EMBL/GenBank/DDBJ whole genome shotgun (WGS) entry which is preliminary data.</text>
</comment>
<sequence>MERDITMKRQLAEDLRSKMKTFQDNDKGLKSLIEDLEKKVKVFSEEAANRKAFVDSLKRRLSVSTKERNQYELSSQKLKKHLDKKDQKAQALHARVLQCEEAMAELERTASQQMHGLAQQSTHALDALHGKLGVANAQLEHFHDFVQALAGELHTDMQDVKVQLRRHRRRKHLESSRQSQESLMRAQCLAASILNVSHTDLQDILDPEQNTEEAEMERMKEQDWLDQVMKLLQQQIPSVSLLMEAMRSKLRERTVLTEELASLRTHASNTPASSLH</sequence>
<protein>
    <submittedName>
        <fullName evidence="1">Uncharacterized protein</fullName>
    </submittedName>
</protein>
<dbReference type="GO" id="GO:0005813">
    <property type="term" value="C:centrosome"/>
    <property type="evidence" value="ECO:0007669"/>
    <property type="project" value="TreeGrafter"/>
</dbReference>
<dbReference type="PANTHER" id="PTHR18957:SF0">
    <property type="entry name" value="CENTLEIN"/>
    <property type="match status" value="1"/>
</dbReference>
<dbReference type="OrthoDB" id="10011458at2759"/>
<evidence type="ECO:0000313" key="2">
    <source>
        <dbReference type="Proteomes" id="UP001152622"/>
    </source>
</evidence>
<dbReference type="Proteomes" id="UP001152622">
    <property type="component" value="Chromosome 20"/>
</dbReference>
<proteinExistence type="predicted"/>
<keyword evidence="2" id="KW-1185">Reference proteome</keyword>
<evidence type="ECO:0000313" key="1">
    <source>
        <dbReference type="EMBL" id="KAJ8336189.1"/>
    </source>
</evidence>
<dbReference type="InterPro" id="IPR038810">
    <property type="entry name" value="CNTLN"/>
</dbReference>